<dbReference type="InterPro" id="IPR051494">
    <property type="entry name" value="BSD_domain-containing"/>
</dbReference>
<dbReference type="PANTHER" id="PTHR16019">
    <property type="entry name" value="SYNAPSE-ASSOCIATED PROTEIN"/>
    <property type="match status" value="1"/>
</dbReference>
<feature type="compositionally biased region" description="Acidic residues" evidence="1">
    <location>
        <begin position="10"/>
        <end position="21"/>
    </location>
</feature>
<dbReference type="SUPFAM" id="SSF140383">
    <property type="entry name" value="BSD domain-like"/>
    <property type="match status" value="1"/>
</dbReference>
<feature type="compositionally biased region" description="Acidic residues" evidence="1">
    <location>
        <begin position="230"/>
        <end position="246"/>
    </location>
</feature>
<keyword evidence="4" id="KW-1185">Reference proteome</keyword>
<feature type="compositionally biased region" description="Basic and acidic residues" evidence="1">
    <location>
        <begin position="462"/>
        <end position="491"/>
    </location>
</feature>
<dbReference type="InterPro" id="IPR035925">
    <property type="entry name" value="BSD_dom_sf"/>
</dbReference>
<accession>A0AAE1RU87</accession>
<feature type="domain" description="BSD" evidence="2">
    <location>
        <begin position="158"/>
        <end position="210"/>
    </location>
</feature>
<feature type="compositionally biased region" description="Basic and acidic residues" evidence="1">
    <location>
        <begin position="253"/>
        <end position="262"/>
    </location>
</feature>
<dbReference type="EMBL" id="JAVYJV010000012">
    <property type="protein sequence ID" value="KAK4357334.1"/>
    <property type="molecule type" value="Genomic_DNA"/>
</dbReference>
<feature type="region of interest" description="Disordered" evidence="1">
    <location>
        <begin position="230"/>
        <end position="262"/>
    </location>
</feature>
<dbReference type="Gene3D" id="1.10.3970.10">
    <property type="entry name" value="BSD domain"/>
    <property type="match status" value="1"/>
</dbReference>
<feature type="compositionally biased region" description="Basic and acidic residues" evidence="1">
    <location>
        <begin position="333"/>
        <end position="344"/>
    </location>
</feature>
<organism evidence="3 4">
    <name type="scientific">Anisodus tanguticus</name>
    <dbReference type="NCBI Taxonomy" id="243964"/>
    <lineage>
        <taxon>Eukaryota</taxon>
        <taxon>Viridiplantae</taxon>
        <taxon>Streptophyta</taxon>
        <taxon>Embryophyta</taxon>
        <taxon>Tracheophyta</taxon>
        <taxon>Spermatophyta</taxon>
        <taxon>Magnoliopsida</taxon>
        <taxon>eudicotyledons</taxon>
        <taxon>Gunneridae</taxon>
        <taxon>Pentapetalae</taxon>
        <taxon>asterids</taxon>
        <taxon>lamiids</taxon>
        <taxon>Solanales</taxon>
        <taxon>Solanaceae</taxon>
        <taxon>Solanoideae</taxon>
        <taxon>Hyoscyameae</taxon>
        <taxon>Anisodus</taxon>
    </lineage>
</organism>
<feature type="region of interest" description="Disordered" evidence="1">
    <location>
        <begin position="1"/>
        <end position="44"/>
    </location>
</feature>
<protein>
    <recommendedName>
        <fullName evidence="2">BSD domain-containing protein</fullName>
    </recommendedName>
</protein>
<sequence>MNFFKSILSDDLDPDPDPDPEIPEKDVPEVYPDGNSTTEADDGGVWSFGGLIKTISTRSESVLETYRRDLQEFGSGLKKETELFREVATRAVKDLPNSIDAVKDTLLASSDIEPKTPDSNRVVNSGRFSRFESQLMNIQSDPNTFCVDPEDLGEYKKWKNGFVLNEKSKEVEILIENIGSLESIYKRVVPNEVDYENFWCRYYYKVYKLKEQESVRAKLVNRARSIDDEEELSWDVDDDDDDDDNEQVSNAESKVDEKGKEGSVVDVKKLGFDENESVNQDSTNVVKEVAIKKGELSKEDSTNVVKEGASNKSELSKEDLTNVAKEGATNKGEPSKEDLTDVAKEVATNKSELRKQDSSNVAKEVPTNKSEPSKEDLTNVAKEVATNKSEPSKEDSSNVAKEVVTNKGEPSKEDSTNVVKQATHSDESQTLSSGGVDRKDENQSNVDGGGKSQAVESSGNSKDSKKEDTEVSKKEEGVVKGSEGKGDKDESGIASSQKTGADEDDLDWAEIEDIDGNDDKKATTHVAISNRADLRKRLSVEEDDEDLSWDIEDDD</sequence>
<evidence type="ECO:0000313" key="3">
    <source>
        <dbReference type="EMBL" id="KAK4357334.1"/>
    </source>
</evidence>
<reference evidence="3" key="1">
    <citation type="submission" date="2023-12" db="EMBL/GenBank/DDBJ databases">
        <title>Genome assembly of Anisodus tanguticus.</title>
        <authorList>
            <person name="Wang Y.-J."/>
        </authorList>
    </citation>
    <scope>NUCLEOTIDE SEQUENCE</scope>
    <source>
        <strain evidence="3">KB-2021</strain>
        <tissue evidence="3">Leaf</tissue>
    </source>
</reference>
<proteinExistence type="predicted"/>
<feature type="compositionally biased region" description="Acidic residues" evidence="1">
    <location>
        <begin position="502"/>
        <end position="516"/>
    </location>
</feature>
<evidence type="ECO:0000313" key="4">
    <source>
        <dbReference type="Proteomes" id="UP001291623"/>
    </source>
</evidence>
<dbReference type="Pfam" id="PF03909">
    <property type="entry name" value="BSD"/>
    <property type="match status" value="1"/>
</dbReference>
<feature type="compositionally biased region" description="Polar residues" evidence="1">
    <location>
        <begin position="416"/>
        <end position="433"/>
    </location>
</feature>
<dbReference type="GO" id="GO:0005737">
    <property type="term" value="C:cytoplasm"/>
    <property type="evidence" value="ECO:0007669"/>
    <property type="project" value="TreeGrafter"/>
</dbReference>
<dbReference type="InterPro" id="IPR005607">
    <property type="entry name" value="BSD_dom"/>
</dbReference>
<dbReference type="Proteomes" id="UP001291623">
    <property type="component" value="Unassembled WGS sequence"/>
</dbReference>
<evidence type="ECO:0000259" key="2">
    <source>
        <dbReference type="PROSITE" id="PS50858"/>
    </source>
</evidence>
<dbReference type="PROSITE" id="PS50858">
    <property type="entry name" value="BSD"/>
    <property type="match status" value="1"/>
</dbReference>
<comment type="caution">
    <text evidence="3">The sequence shown here is derived from an EMBL/GenBank/DDBJ whole genome shotgun (WGS) entry which is preliminary data.</text>
</comment>
<dbReference type="PANTHER" id="PTHR16019:SF5">
    <property type="entry name" value="BSD DOMAIN-CONTAINING PROTEIN 1"/>
    <property type="match status" value="1"/>
</dbReference>
<evidence type="ECO:0000256" key="1">
    <source>
        <dbReference type="SAM" id="MobiDB-lite"/>
    </source>
</evidence>
<gene>
    <name evidence="3" type="ORF">RND71_022944</name>
</gene>
<feature type="compositionally biased region" description="Acidic residues" evidence="1">
    <location>
        <begin position="541"/>
        <end position="555"/>
    </location>
</feature>
<dbReference type="SMART" id="SM00751">
    <property type="entry name" value="BSD"/>
    <property type="match status" value="1"/>
</dbReference>
<name>A0AAE1RU87_9SOLA</name>
<dbReference type="AlphaFoldDB" id="A0AAE1RU87"/>
<feature type="region of interest" description="Disordered" evidence="1">
    <location>
        <begin position="294"/>
        <end position="555"/>
    </location>
</feature>